<feature type="compositionally biased region" description="Low complexity" evidence="9">
    <location>
        <begin position="229"/>
        <end position="249"/>
    </location>
</feature>
<feature type="transmembrane region" description="Helical" evidence="10">
    <location>
        <begin position="624"/>
        <end position="646"/>
    </location>
</feature>
<evidence type="ECO:0000256" key="9">
    <source>
        <dbReference type="SAM" id="MobiDB-lite"/>
    </source>
</evidence>
<keyword evidence="15" id="KW-1185">Reference proteome</keyword>
<comment type="caution">
    <text evidence="14">The sequence shown here is derived from an EMBL/GenBank/DDBJ whole genome shotgun (WGS) entry which is preliminary data.</text>
</comment>
<dbReference type="Gene3D" id="1.20.1070.10">
    <property type="entry name" value="Rhodopsin 7-helix transmembrane proteins"/>
    <property type="match status" value="1"/>
</dbReference>
<keyword evidence="7" id="KW-1015">Disulfide bond</keyword>
<keyword evidence="8" id="KW-0325">Glycoprotein</keyword>
<keyword evidence="14" id="KW-0675">Receptor</keyword>
<evidence type="ECO:0000256" key="4">
    <source>
        <dbReference type="ARBA" id="ARBA00022729"/>
    </source>
</evidence>
<dbReference type="PROSITE" id="PS00650">
    <property type="entry name" value="G_PROTEIN_RECEP_F2_2"/>
    <property type="match status" value="1"/>
</dbReference>
<dbReference type="FunFam" id="1.20.1070.10:FF:000058">
    <property type="entry name" value="Adhesion G protein-coupled receptor F5"/>
    <property type="match status" value="1"/>
</dbReference>
<dbReference type="EMBL" id="CACRXK020002582">
    <property type="protein sequence ID" value="CAB3995013.1"/>
    <property type="molecule type" value="Genomic_DNA"/>
</dbReference>
<dbReference type="Gene3D" id="2.60.220.50">
    <property type="match status" value="1"/>
</dbReference>
<dbReference type="AlphaFoldDB" id="A0A6S7GTA1"/>
<dbReference type="Gene3D" id="2.60.120.1560">
    <property type="match status" value="1"/>
</dbReference>
<comment type="similarity">
    <text evidence="2">Belongs to the G-protein coupled receptor 2 family. Adhesion G-protein coupled receptor (ADGR) subfamily.</text>
</comment>
<keyword evidence="3 10" id="KW-0812">Transmembrane</keyword>
<protein>
    <submittedName>
        <fullName evidence="14">Adhesion G- coupled receptor D1-like</fullName>
    </submittedName>
</protein>
<reference evidence="14" key="1">
    <citation type="submission" date="2020-04" db="EMBL/GenBank/DDBJ databases">
        <authorList>
            <person name="Alioto T."/>
            <person name="Alioto T."/>
            <person name="Gomez Garrido J."/>
        </authorList>
    </citation>
    <scope>NUCLEOTIDE SEQUENCE</scope>
    <source>
        <strain evidence="14">A484AB</strain>
    </source>
</reference>
<proteinExistence type="inferred from homology"/>
<dbReference type="PROSITE" id="PS51820">
    <property type="entry name" value="PA14"/>
    <property type="match status" value="1"/>
</dbReference>
<feature type="domain" description="G-protein coupled receptors family 2 profile 2" evidence="12">
    <location>
        <begin position="479"/>
        <end position="717"/>
    </location>
</feature>
<dbReference type="Pfam" id="PF00002">
    <property type="entry name" value="7tm_2"/>
    <property type="match status" value="1"/>
</dbReference>
<feature type="transmembrane region" description="Helical" evidence="10">
    <location>
        <begin position="693"/>
        <end position="716"/>
    </location>
</feature>
<accession>A0A6S7GTA1</accession>
<dbReference type="InterPro" id="IPR046338">
    <property type="entry name" value="GAIN_dom_sf"/>
</dbReference>
<evidence type="ECO:0000256" key="10">
    <source>
        <dbReference type="SAM" id="Phobius"/>
    </source>
</evidence>
<dbReference type="InterPro" id="IPR037524">
    <property type="entry name" value="PA14/GLEYA"/>
</dbReference>
<name>A0A6S7GTA1_PARCT</name>
<feature type="region of interest" description="Disordered" evidence="9">
    <location>
        <begin position="229"/>
        <end position="252"/>
    </location>
</feature>
<feature type="transmembrane region" description="Helical" evidence="10">
    <location>
        <begin position="584"/>
        <end position="604"/>
    </location>
</feature>
<dbReference type="Proteomes" id="UP001152795">
    <property type="component" value="Unassembled WGS sequence"/>
</dbReference>
<dbReference type="SMART" id="SM00303">
    <property type="entry name" value="GPS"/>
    <property type="match status" value="1"/>
</dbReference>
<comment type="subcellular location">
    <subcellularLocation>
        <location evidence="1">Membrane</location>
        <topology evidence="1">Multi-pass membrane protein</topology>
    </subcellularLocation>
</comment>
<evidence type="ECO:0000256" key="6">
    <source>
        <dbReference type="ARBA" id="ARBA00023136"/>
    </source>
</evidence>
<evidence type="ECO:0000313" key="15">
    <source>
        <dbReference type="Proteomes" id="UP001152795"/>
    </source>
</evidence>
<evidence type="ECO:0000313" key="14">
    <source>
        <dbReference type="EMBL" id="CAB3995013.1"/>
    </source>
</evidence>
<dbReference type="OrthoDB" id="5985094at2759"/>
<evidence type="ECO:0000256" key="7">
    <source>
        <dbReference type="ARBA" id="ARBA00023157"/>
    </source>
</evidence>
<evidence type="ECO:0000259" key="12">
    <source>
        <dbReference type="PROSITE" id="PS50261"/>
    </source>
</evidence>
<evidence type="ECO:0000256" key="3">
    <source>
        <dbReference type="ARBA" id="ARBA00022692"/>
    </source>
</evidence>
<dbReference type="PROSITE" id="PS50221">
    <property type="entry name" value="GAIN_B"/>
    <property type="match status" value="1"/>
</dbReference>
<feature type="transmembrane region" description="Helical" evidence="10">
    <location>
        <begin position="481"/>
        <end position="504"/>
    </location>
</feature>
<dbReference type="PRINTS" id="PR00249">
    <property type="entry name" value="GPCRSECRETIN"/>
</dbReference>
<dbReference type="InterPro" id="IPR017983">
    <property type="entry name" value="GPCR_2_secretin-like_CS"/>
</dbReference>
<dbReference type="GO" id="GO:0004930">
    <property type="term" value="F:G protein-coupled receptor activity"/>
    <property type="evidence" value="ECO:0007669"/>
    <property type="project" value="InterPro"/>
</dbReference>
<sequence length="750" mass="85683">MACGDFHVFAGDETRIIRCQPLYGRSVKIVGKTKQDSLSLCEVQVFNDSVKVTEGVTYDVWFNKTNRGYEFLNSDVDSSGILQTFQAPKNIYDHYGVKMKTYFNAPETGYHIFNMSGDNKCVLYIRNVSDPNYDVVGRIPRDDSVPSWTRYESWDQAYYKPYHLTKGTVYELTALMAETDKKDHLRVGVTFPNGTFVGPINSRIFINEQAARSLTKNSCSRSDGTIMLSTSTSTSTSTPTSTSRSFPTKPTDRQHIETGISTAIDLFRNGKYKKSKFQLLTELERLGFEIGKNMSLNKRPFASYVVRVKSFVFAAVSMNLDTHDGFNFPGSLENFSLPDYDSISFPERAFPPGIGRRTAVFMMFKPLQEMLEQTGHKENHLLNNIVSASMEDEIWKDMNKPFTLVFRNTKVPINGQSHCVFWIEDSQYKKDGKFGRWSDDGCSLVDKNETHTTCQCKHLTKFTVLFPVQEGSEEDEMKLELITYVGLSLSSVGCLITFVVYLILRITKTLKTIVHLNLVLALGLADLVFLFGNFAENHRDICFASTVLAFYLYLAVFAWMLVEGIHLYFLVIRVFGRDEHRRRKYYHIIGWGAPAVVVLITAGILRYDLMSEKHCWLSTKSASIWVFIGPALFVILVNTLILAAVLRTTMTLLRNDPGHRKEKSAMRTLAMLVPILGTTWIFGIVAFAHDSIIFQYIFAVCNAFQGFFIFILYCLFNTEVRHEYQRKRKAWKTERELDSKRSPQNNSFDL</sequence>
<dbReference type="GO" id="GO:0005886">
    <property type="term" value="C:plasma membrane"/>
    <property type="evidence" value="ECO:0007669"/>
    <property type="project" value="TreeGrafter"/>
</dbReference>
<dbReference type="InterPro" id="IPR000203">
    <property type="entry name" value="GPS"/>
</dbReference>
<dbReference type="PROSITE" id="PS50261">
    <property type="entry name" value="G_PROTEIN_RECEP_F2_4"/>
    <property type="match status" value="1"/>
</dbReference>
<dbReference type="InterPro" id="IPR000832">
    <property type="entry name" value="GPCR_2_secretin-like"/>
</dbReference>
<dbReference type="InterPro" id="IPR057244">
    <property type="entry name" value="GAIN_B"/>
</dbReference>
<keyword evidence="4" id="KW-0732">Signal</keyword>
<feature type="transmembrane region" description="Helical" evidence="10">
    <location>
        <begin position="547"/>
        <end position="572"/>
    </location>
</feature>
<dbReference type="InterPro" id="IPR017981">
    <property type="entry name" value="GPCR_2-like_7TM"/>
</dbReference>
<feature type="transmembrane region" description="Helical" evidence="10">
    <location>
        <begin position="516"/>
        <end position="535"/>
    </location>
</feature>
<organism evidence="14 15">
    <name type="scientific">Paramuricea clavata</name>
    <name type="common">Red gorgonian</name>
    <name type="synonym">Violescent sea-whip</name>
    <dbReference type="NCBI Taxonomy" id="317549"/>
    <lineage>
        <taxon>Eukaryota</taxon>
        <taxon>Metazoa</taxon>
        <taxon>Cnidaria</taxon>
        <taxon>Anthozoa</taxon>
        <taxon>Octocorallia</taxon>
        <taxon>Malacalcyonacea</taxon>
        <taxon>Plexauridae</taxon>
        <taxon>Paramuricea</taxon>
    </lineage>
</organism>
<dbReference type="Pfam" id="PF01825">
    <property type="entry name" value="GPS"/>
    <property type="match status" value="1"/>
</dbReference>
<feature type="domain" description="GAIN-B" evidence="11">
    <location>
        <begin position="318"/>
        <end position="472"/>
    </location>
</feature>
<evidence type="ECO:0000256" key="8">
    <source>
        <dbReference type="ARBA" id="ARBA00023180"/>
    </source>
</evidence>
<evidence type="ECO:0000256" key="1">
    <source>
        <dbReference type="ARBA" id="ARBA00004141"/>
    </source>
</evidence>
<keyword evidence="5 10" id="KW-1133">Transmembrane helix</keyword>
<evidence type="ECO:0000256" key="2">
    <source>
        <dbReference type="ARBA" id="ARBA00007343"/>
    </source>
</evidence>
<dbReference type="Gene3D" id="2.60.120.260">
    <property type="entry name" value="Galactose-binding domain-like"/>
    <property type="match status" value="1"/>
</dbReference>
<keyword evidence="6 10" id="KW-0472">Membrane</keyword>
<gene>
    <name evidence="14" type="ORF">PACLA_8A084730</name>
</gene>
<evidence type="ECO:0000259" key="11">
    <source>
        <dbReference type="PROSITE" id="PS50221"/>
    </source>
</evidence>
<dbReference type="PANTHER" id="PTHR12011">
    <property type="entry name" value="ADHESION G-PROTEIN COUPLED RECEPTOR"/>
    <property type="match status" value="1"/>
</dbReference>
<evidence type="ECO:0000259" key="13">
    <source>
        <dbReference type="PROSITE" id="PS51820"/>
    </source>
</evidence>
<feature type="domain" description="PA14" evidence="13">
    <location>
        <begin position="51"/>
        <end position="203"/>
    </location>
</feature>
<feature type="transmembrane region" description="Helical" evidence="10">
    <location>
        <begin position="667"/>
        <end position="687"/>
    </location>
</feature>
<dbReference type="PANTHER" id="PTHR12011:SF347">
    <property type="entry name" value="FI21270P1-RELATED"/>
    <property type="match status" value="1"/>
</dbReference>
<evidence type="ECO:0000256" key="5">
    <source>
        <dbReference type="ARBA" id="ARBA00022989"/>
    </source>
</evidence>
<dbReference type="SUPFAM" id="SSF81321">
    <property type="entry name" value="Family A G protein-coupled receptor-like"/>
    <property type="match status" value="1"/>
</dbReference>
<dbReference type="GO" id="GO:0007166">
    <property type="term" value="P:cell surface receptor signaling pathway"/>
    <property type="evidence" value="ECO:0007669"/>
    <property type="project" value="InterPro"/>
</dbReference>